<reference evidence="1" key="1">
    <citation type="journal article" date="2023" name="Mol. Biol. Evol.">
        <title>Third-Generation Sequencing Reveals the Adaptive Role of the Epigenome in Three Deep-Sea Polychaetes.</title>
        <authorList>
            <person name="Perez M."/>
            <person name="Aroh O."/>
            <person name="Sun Y."/>
            <person name="Lan Y."/>
            <person name="Juniper S.K."/>
            <person name="Young C.R."/>
            <person name="Angers B."/>
            <person name="Qian P.Y."/>
        </authorList>
    </citation>
    <scope>NUCLEOTIDE SEQUENCE</scope>
    <source>
        <strain evidence="1">P08H-3</strain>
    </source>
</reference>
<comment type="caution">
    <text evidence="1">The sequence shown here is derived from an EMBL/GenBank/DDBJ whole genome shotgun (WGS) entry which is preliminary data.</text>
</comment>
<dbReference type="EMBL" id="JAODUP010000178">
    <property type="protein sequence ID" value="KAK2158031.1"/>
    <property type="molecule type" value="Genomic_DNA"/>
</dbReference>
<evidence type="ECO:0000313" key="1">
    <source>
        <dbReference type="EMBL" id="KAK2158031.1"/>
    </source>
</evidence>
<keyword evidence="2" id="KW-1185">Reference proteome</keyword>
<accession>A0AAD9JSD3</accession>
<protein>
    <submittedName>
        <fullName evidence="1">Uncharacterized protein</fullName>
    </submittedName>
</protein>
<proteinExistence type="predicted"/>
<organism evidence="1 2">
    <name type="scientific">Paralvinella palmiformis</name>
    <dbReference type="NCBI Taxonomy" id="53620"/>
    <lineage>
        <taxon>Eukaryota</taxon>
        <taxon>Metazoa</taxon>
        <taxon>Spiralia</taxon>
        <taxon>Lophotrochozoa</taxon>
        <taxon>Annelida</taxon>
        <taxon>Polychaeta</taxon>
        <taxon>Sedentaria</taxon>
        <taxon>Canalipalpata</taxon>
        <taxon>Terebellida</taxon>
        <taxon>Terebelliformia</taxon>
        <taxon>Alvinellidae</taxon>
        <taxon>Paralvinella</taxon>
    </lineage>
</organism>
<gene>
    <name evidence="1" type="ORF">LSH36_178g01036</name>
</gene>
<dbReference type="Proteomes" id="UP001208570">
    <property type="component" value="Unassembled WGS sequence"/>
</dbReference>
<name>A0AAD9JSD3_9ANNE</name>
<evidence type="ECO:0000313" key="2">
    <source>
        <dbReference type="Proteomes" id="UP001208570"/>
    </source>
</evidence>
<dbReference type="AlphaFoldDB" id="A0AAD9JSD3"/>
<sequence>MYTSAGRIHSLLPTNHQNHADHSNQTRIPPYRITHRHCERCPSESLKYHLLVILHHFDLNSFSASISVMFVLRIVDPSLPLFQMLAAINGCSSVMILHPITEGCWRICGMILRELTDITVLIVIAVIACGTDFESLWSYDDRRRSKQVYSLGDILQADQGDRCPGGVRHTG</sequence>